<reference evidence="1" key="1">
    <citation type="submission" date="2021-10" db="EMBL/GenBank/DDBJ databases">
        <authorList>
            <person name="Valenzuela N."/>
            <person name="Pablo J."/>
            <person name="Strother B."/>
            <person name="Cravalho Y."/>
            <person name="Barto Z."/>
            <person name="Kane C."/>
            <person name="Chong R.A."/>
            <person name="Kawasaki K."/>
            <person name="Cruz S."/>
            <person name="Porter M.L."/>
            <person name="Pearce R."/>
            <person name="Hohenstein G."/>
            <person name="Li K."/>
            <person name="Kaniho J."/>
            <person name="Sadones M."/>
            <person name="Hamlin F."/>
            <person name="Daniels M."/>
            <person name="McKee K."/>
            <person name="Reed F."/>
            <person name="Donachie S."/>
            <person name="Bollivar D.W."/>
            <person name="Garlena R.A."/>
            <person name="Russell D.A."/>
            <person name="Jacobs-Sera D."/>
            <person name="Hatfull G.F."/>
        </authorList>
    </citation>
    <scope>NUCLEOTIDE SEQUENCE</scope>
</reference>
<protein>
    <submittedName>
        <fullName evidence="1">Tail sheath protein</fullName>
    </submittedName>
</protein>
<dbReference type="EMBL" id="OK999980">
    <property type="protein sequence ID" value="UGL61900.1"/>
    <property type="molecule type" value="Genomic_DNA"/>
</dbReference>
<gene>
    <name evidence="1" type="primary">16</name>
    <name evidence="1" type="ORF">SEA_EASTWEST_16</name>
</gene>
<sequence>MAIGVEVTTSLRSGPSNPGVQSGRLHIAGLTEFGPVGRGVVVRSIAQFLATFGDRTAYSSNTFDTARLFFEEGGSELVVSRVVGPGATKGSLTLKDALAANTIKIEAIDPGAGSAGTNVEVTEGDAAGQFNVIISRGSTVLTRFTNMTSPADLVSAAATNPFVRITSLGSASAAPQDNPIVLAPTTLSAGADDRANVTAQIVVDALDAAGEIAQGGAVAAPGYTVATIGALLAEHAKTFNKIALLSVGVGASRDEAIAAAGTLGVSNANDAAGIFWPSIVIPDGAGTRVIGPEGYVAAVRAKAHRDVGFWKVPAGDSARMRWAVGTDVALDVPGNNVLADAYVNGIVTTGTKTRLYGWQSLAADRENLGMLTGRDSLNNLRILIAAALEPFVFEVLDGRRHLLGKIEGAVVGVVDPISKLNGFYALKDGDEEIDPGYRVDVSEALNTVTSAQSNTVLVSTTVRLSPTAQLIQAEIIKVPLAASV</sequence>
<dbReference type="PANTHER" id="PTHR35861">
    <property type="match status" value="1"/>
</dbReference>
<keyword evidence="2" id="KW-1185">Reference proteome</keyword>
<dbReference type="Proteomes" id="UP000827897">
    <property type="component" value="Segment"/>
</dbReference>
<organism evidence="1 2">
    <name type="scientific">Arthrobacter phage EastWest</name>
    <dbReference type="NCBI Taxonomy" id="2894292"/>
    <lineage>
        <taxon>Viruses</taxon>
        <taxon>Duplodnaviria</taxon>
        <taxon>Heunggongvirae</taxon>
        <taxon>Uroviricota</taxon>
        <taxon>Caudoviricetes</taxon>
        <taxon>Berryhillviridae</taxon>
        <taxon>Eastwestvirus</taxon>
        <taxon>Eastwestvirus eastwest</taxon>
    </lineage>
</organism>
<accession>A0AAE8YLL1</accession>
<dbReference type="PANTHER" id="PTHR35861:SF1">
    <property type="entry name" value="PHAGE TAIL SHEATH PROTEIN"/>
    <property type="match status" value="1"/>
</dbReference>
<dbReference type="Gene3D" id="3.40.50.11780">
    <property type="match status" value="1"/>
</dbReference>
<evidence type="ECO:0000313" key="1">
    <source>
        <dbReference type="EMBL" id="UGL61900.1"/>
    </source>
</evidence>
<dbReference type="InterPro" id="IPR052042">
    <property type="entry name" value="Tail_sheath_structural"/>
</dbReference>
<evidence type="ECO:0000313" key="2">
    <source>
        <dbReference type="Proteomes" id="UP000827897"/>
    </source>
</evidence>
<proteinExistence type="predicted"/>
<name>A0AAE8YLL1_9CAUD</name>